<accession>A0ACC5WM33</accession>
<evidence type="ECO:0000313" key="2">
    <source>
        <dbReference type="Proteomes" id="UP000829447"/>
    </source>
</evidence>
<proteinExistence type="predicted"/>
<keyword evidence="2" id="KW-1185">Reference proteome</keyword>
<dbReference type="Proteomes" id="UP000829447">
    <property type="component" value="Linkage Group LG6"/>
</dbReference>
<reference evidence="1 2" key="1">
    <citation type="journal article" date="2022" name="bioRxiv">
        <title>An ancient truncated duplication of the anti-Mullerian hormone receptor type 2 gene is a potential conserved master sex determinant in the Pangasiidae catfish family.</title>
        <authorList>
            <person name="Wen M."/>
            <person name="Pan Q."/>
            <person name="Jouanno E."/>
            <person name="Montfort J."/>
            <person name="Zahm M."/>
            <person name="Cabau C."/>
            <person name="Klopp C."/>
            <person name="Iampietro C."/>
            <person name="Roques C."/>
            <person name="Bouchez O."/>
            <person name="Castinel A."/>
            <person name="Donnadieu C."/>
            <person name="Parrinello H."/>
            <person name="Poncet C."/>
            <person name="Belmonte E."/>
            <person name="Gautier V."/>
            <person name="Avarre J.-C."/>
            <person name="Dugue R."/>
            <person name="Gustiano R."/>
            <person name="Ha T.T.T."/>
            <person name="Campet M."/>
            <person name="Sriphairoj K."/>
            <person name="Ribolli J."/>
            <person name="de Almeida F.L."/>
            <person name="Desvignes T."/>
            <person name="Postlethwait J.H."/>
            <person name="Bucao C.F."/>
            <person name="Robinson-Rechavi M."/>
            <person name="Bobe J."/>
            <person name="Herpin A."/>
            <person name="Guiguen Y."/>
        </authorList>
    </citation>
    <scope>NUCLEOTIDE SEQUENCE [LARGE SCALE GENOMIC DNA]</scope>
    <source>
        <strain evidence="1">YG-Dec2019</strain>
    </source>
</reference>
<organism evidence="1 2">
    <name type="scientific">Pangasianodon gigas</name>
    <name type="common">Mekong giant catfish</name>
    <name type="synonym">Pangasius gigas</name>
    <dbReference type="NCBI Taxonomy" id="30993"/>
    <lineage>
        <taxon>Eukaryota</taxon>
        <taxon>Metazoa</taxon>
        <taxon>Chordata</taxon>
        <taxon>Craniata</taxon>
        <taxon>Vertebrata</taxon>
        <taxon>Euteleostomi</taxon>
        <taxon>Actinopterygii</taxon>
        <taxon>Neopterygii</taxon>
        <taxon>Teleostei</taxon>
        <taxon>Ostariophysi</taxon>
        <taxon>Siluriformes</taxon>
        <taxon>Pangasiidae</taxon>
        <taxon>Pangasianodon</taxon>
    </lineage>
</organism>
<evidence type="ECO:0000313" key="1">
    <source>
        <dbReference type="EMBL" id="MCI4379395.1"/>
    </source>
</evidence>
<protein>
    <submittedName>
        <fullName evidence="1">Uncharacterized protein</fullName>
    </submittedName>
</protein>
<dbReference type="EMBL" id="CM040459">
    <property type="protein sequence ID" value="MCI4379395.1"/>
    <property type="molecule type" value="Genomic_DNA"/>
</dbReference>
<sequence length="74" mass="8090">MKTAAGTPLLLQTFLPLTFTTAIPHTAVLFSLKDCFYTPRNVLTQKGAKISGLNLGHSNLSRVKRVVQNCNTVM</sequence>
<name>A0ACC5WM33_PANGG</name>
<gene>
    <name evidence="1" type="ORF">PGIGA_G00227830</name>
</gene>
<comment type="caution">
    <text evidence="1">The sequence shown here is derived from an EMBL/GenBank/DDBJ whole genome shotgun (WGS) entry which is preliminary data.</text>
</comment>